<evidence type="ECO:0000313" key="1">
    <source>
        <dbReference type="EMBL" id="CAB4041664.1"/>
    </source>
</evidence>
<gene>
    <name evidence="1" type="ORF">PACLA_8A049499</name>
</gene>
<proteinExistence type="predicted"/>
<dbReference type="AlphaFoldDB" id="A0A7D9K6U2"/>
<comment type="caution">
    <text evidence="1">The sequence shown here is derived from an EMBL/GenBank/DDBJ whole genome shotgun (WGS) entry which is preliminary data.</text>
</comment>
<dbReference type="EMBL" id="CACRXK020028715">
    <property type="protein sequence ID" value="CAB4041664.1"/>
    <property type="molecule type" value="Genomic_DNA"/>
</dbReference>
<accession>A0A7D9K6U2</accession>
<name>A0A7D9K6U2_PARCT</name>
<evidence type="ECO:0000313" key="2">
    <source>
        <dbReference type="Proteomes" id="UP001152795"/>
    </source>
</evidence>
<dbReference type="Proteomes" id="UP001152795">
    <property type="component" value="Unassembled WGS sequence"/>
</dbReference>
<dbReference type="OrthoDB" id="5970750at2759"/>
<keyword evidence="2" id="KW-1185">Reference proteome</keyword>
<sequence length="125" mass="14355">MDTCREHATVMKKEMLKSTNKNVVMIKKLMVLTYPFRREKILAEPTAVEDITKEYPALNLISEFKSEFGRVMEDKTILKEMSATFTAVVKPKLLALAKEKGERKILEEMQELISMETSKRSGITP</sequence>
<protein>
    <submittedName>
        <fullName evidence="1">Uncharacterized protein</fullName>
    </submittedName>
</protein>
<reference evidence="1" key="1">
    <citation type="submission" date="2020-04" db="EMBL/GenBank/DDBJ databases">
        <authorList>
            <person name="Alioto T."/>
            <person name="Alioto T."/>
            <person name="Gomez Garrido J."/>
        </authorList>
    </citation>
    <scope>NUCLEOTIDE SEQUENCE</scope>
    <source>
        <strain evidence="1">A484AB</strain>
    </source>
</reference>
<organism evidence="1 2">
    <name type="scientific">Paramuricea clavata</name>
    <name type="common">Red gorgonian</name>
    <name type="synonym">Violescent sea-whip</name>
    <dbReference type="NCBI Taxonomy" id="317549"/>
    <lineage>
        <taxon>Eukaryota</taxon>
        <taxon>Metazoa</taxon>
        <taxon>Cnidaria</taxon>
        <taxon>Anthozoa</taxon>
        <taxon>Octocorallia</taxon>
        <taxon>Malacalcyonacea</taxon>
        <taxon>Plexauridae</taxon>
        <taxon>Paramuricea</taxon>
    </lineage>
</organism>